<dbReference type="InterPro" id="IPR035986">
    <property type="entry name" value="PKD_dom_sf"/>
</dbReference>
<gene>
    <name evidence="2" type="ORF">DXX93_19350</name>
</gene>
<feature type="domain" description="PKD/Chitinase" evidence="1">
    <location>
        <begin position="1046"/>
        <end position="1140"/>
    </location>
</feature>
<accession>A0A3E0TVK8</accession>
<dbReference type="InterPro" id="IPR022409">
    <property type="entry name" value="PKD/Chitinase_dom"/>
</dbReference>
<dbReference type="GO" id="GO:0031410">
    <property type="term" value="C:cytoplasmic vesicle"/>
    <property type="evidence" value="ECO:0007669"/>
    <property type="project" value="TreeGrafter"/>
</dbReference>
<dbReference type="Pfam" id="PF04151">
    <property type="entry name" value="PPC"/>
    <property type="match status" value="1"/>
</dbReference>
<sequence length="1209" mass="128550">MRSPLLRSIYRLYYNLTERKLLPNRSTTKNDRTGANRRLPALLLALCWFSSGFTATAKADDLVNGGFVNGEISVAGEVDSFTFNATNGDLFTLNIADYSGEANFSPRVRVNAPDGTQILSAVDTVALTFSNIRAPQAGTYTVFVQDGLVTARDNTLNGTGNYRIYLANAPVSEHGELINGGFVEEAIGEVGDIDTWSFDAEAGDIFTLNAGDYSNEVNFSLLIRIYAPDGTLLNSEVDTTALTLSNIVAPQTGAYTVLVQDWTVTARDSTLAGTGDYRIYFANIPVSEHGELVNGGFVEEAIGEVGDIDTWSFDAEAGDIFTLTAADYSNDPNFSLLVRLYAPDGTLLNSGVNTTALTLSNIVAPQTGTYTVLVQDWTVTARDSTLAGTGDYRIYFANIPVSEHGELVNGGFVEEAIGEIGDIDTWSFDAEAGDIFTLTAADYSNDQNFSLLVRLYAPDGTLLNSEVDTTALTLSNIVAPQAGTYTVLVQDWTVTARDSTLAGTGDYRIYFANIPVSEHGELVNGGFVEEAIGEIGDIDTWSFDAEAGDIFTLTAADYSNAQNFSLLVRLYAPDGTLLNSEVDTTALTLSNIVAPQAGTYTVLVQDWTVTARDSTLAGTGDYRIYFANIPVSEHGELVNGGFVEEAIDGLADIDTWSFVANQGGSVSIEVIDLNRETAFSPLVRIYSPDGIQLNGAANENVVSFTDIQIPQSGTYTVLVQDWVITARDSTFAGTGDYRINFNLTPGTQTLFANIQAPMQVFRNETINLDGSNSSDAEPGPQALSYSWTLISVPSASALTQADLADSNAIMASLVPDVLGNYTFELTVLDGEFTDTVTATVSVVNNPPVANAGDNQTVAVGDTVTLDGSASSDPEGDLITYQWQIVNVPDGSSLTQLNDPTTPMPSFVGDVVGRYEFALVVNDGEDDSPADIVQVEVLQGNLPPQAEIALASDEVQVGSQVTLDGRNSNDPDNGPSPLTYQWSFMSVPDGSGLTDADIAEPMAALTSFVPDVEGVYSVELRVEDGDLADATMAEITATPQPVNIPPIADAGSNLEITLGDTAMLDGSGSNDPDNAPAPLTYSWTLESIPQASQISASDLLGASTANPSFTPDAIGSYVVQLTVTDGEPDVSATDTVTVLVTEQAPLMCDMNNDAMVDRLDIGQIMGRRNTPANGANDPADWNRDGTINVLDARGCVLQCSLPRCAINQPQ</sequence>
<dbReference type="PANTHER" id="PTHR46182:SF2">
    <property type="entry name" value="FI19480P1"/>
    <property type="match status" value="1"/>
</dbReference>
<dbReference type="Proteomes" id="UP000256478">
    <property type="component" value="Unassembled WGS sequence"/>
</dbReference>
<proteinExistence type="predicted"/>
<dbReference type="CDD" id="cd00146">
    <property type="entry name" value="PKD"/>
    <property type="match status" value="1"/>
</dbReference>
<dbReference type="SUPFAM" id="SSF49299">
    <property type="entry name" value="PKD domain"/>
    <property type="match status" value="3"/>
</dbReference>
<dbReference type="SMART" id="SM00089">
    <property type="entry name" value="PKD"/>
    <property type="match status" value="3"/>
</dbReference>
<dbReference type="InterPro" id="IPR013783">
    <property type="entry name" value="Ig-like_fold"/>
</dbReference>
<comment type="caution">
    <text evidence="2">The sequence shown here is derived from an EMBL/GenBank/DDBJ whole genome shotgun (WGS) entry which is preliminary data.</text>
</comment>
<evidence type="ECO:0000313" key="2">
    <source>
        <dbReference type="EMBL" id="REL28509.1"/>
    </source>
</evidence>
<dbReference type="InterPro" id="IPR029865">
    <property type="entry name" value="KIAA0319-like"/>
</dbReference>
<dbReference type="EMBL" id="QUOU01000001">
    <property type="protein sequence ID" value="REL28509.1"/>
    <property type="molecule type" value="Genomic_DNA"/>
</dbReference>
<protein>
    <recommendedName>
        <fullName evidence="1">PKD/Chitinase domain-containing protein</fullName>
    </recommendedName>
</protein>
<dbReference type="Gene3D" id="2.60.40.10">
    <property type="entry name" value="Immunoglobulins"/>
    <property type="match status" value="4"/>
</dbReference>
<evidence type="ECO:0000313" key="3">
    <source>
        <dbReference type="Proteomes" id="UP000256478"/>
    </source>
</evidence>
<feature type="domain" description="PKD/Chitinase" evidence="1">
    <location>
        <begin position="944"/>
        <end position="1039"/>
    </location>
</feature>
<organism evidence="2 3">
    <name type="scientific">Thalassotalea euphylliae</name>
    <dbReference type="NCBI Taxonomy" id="1655234"/>
    <lineage>
        <taxon>Bacteria</taxon>
        <taxon>Pseudomonadati</taxon>
        <taxon>Pseudomonadota</taxon>
        <taxon>Gammaproteobacteria</taxon>
        <taxon>Alteromonadales</taxon>
        <taxon>Colwelliaceae</taxon>
        <taxon>Thalassotalea</taxon>
    </lineage>
</organism>
<dbReference type="RefSeq" id="WP_116009542.1">
    <property type="nucleotide sequence ID" value="NZ_QUOU01000001.1"/>
</dbReference>
<dbReference type="InterPro" id="IPR007280">
    <property type="entry name" value="Peptidase_C_arc/bac"/>
</dbReference>
<dbReference type="PANTHER" id="PTHR46182">
    <property type="entry name" value="FI19480P1"/>
    <property type="match status" value="1"/>
</dbReference>
<feature type="domain" description="PKD/Chitinase" evidence="1">
    <location>
        <begin position="848"/>
        <end position="937"/>
    </location>
</feature>
<dbReference type="OrthoDB" id="9806238at2"/>
<dbReference type="Pfam" id="PF22352">
    <property type="entry name" value="K319L-like_PKD"/>
    <property type="match status" value="3"/>
</dbReference>
<dbReference type="Gene3D" id="2.60.120.380">
    <property type="match status" value="6"/>
</dbReference>
<evidence type="ECO:0000259" key="1">
    <source>
        <dbReference type="SMART" id="SM00089"/>
    </source>
</evidence>
<reference evidence="2 3" key="1">
    <citation type="submission" date="2018-08" db="EMBL/GenBank/DDBJ databases">
        <title>Thalassotalea euphylliae genome.</title>
        <authorList>
            <person name="Summers S."/>
            <person name="Rice S.A."/>
            <person name="Freckelton M.L."/>
            <person name="Nedved B.T."/>
            <person name="Hadfield M.G."/>
        </authorList>
    </citation>
    <scope>NUCLEOTIDE SEQUENCE [LARGE SCALE GENOMIC DNA]</scope>
    <source>
        <strain evidence="2 3">H1</strain>
    </source>
</reference>
<dbReference type="GO" id="GO:0016020">
    <property type="term" value="C:membrane"/>
    <property type="evidence" value="ECO:0007669"/>
    <property type="project" value="TreeGrafter"/>
</dbReference>
<dbReference type="AlphaFoldDB" id="A0A3E0TVK8"/>
<name>A0A3E0TVK8_9GAMM</name>